<dbReference type="PANTHER" id="PTHR46797">
    <property type="entry name" value="HTH-TYPE TRANSCRIPTIONAL REGULATOR"/>
    <property type="match status" value="1"/>
</dbReference>
<dbReference type="RefSeq" id="WP_212190644.1">
    <property type="nucleotide sequence ID" value="NZ_JAGTAR010000014.1"/>
</dbReference>
<name>A0A941F3E2_9BACT</name>
<dbReference type="Gene3D" id="1.10.260.40">
    <property type="entry name" value="lambda repressor-like DNA-binding domains"/>
    <property type="match status" value="1"/>
</dbReference>
<dbReference type="SUPFAM" id="SSF47413">
    <property type="entry name" value="lambda repressor-like DNA-binding domains"/>
    <property type="match status" value="1"/>
</dbReference>
<reference evidence="3" key="2">
    <citation type="submission" date="2021-04" db="EMBL/GenBank/DDBJ databases">
        <authorList>
            <person name="Zhang T."/>
            <person name="Zhang Y."/>
            <person name="Lu D."/>
            <person name="Zuo D."/>
            <person name="Du Z."/>
        </authorList>
    </citation>
    <scope>NUCLEOTIDE SEQUENCE</scope>
    <source>
        <strain evidence="3">JR1</strain>
    </source>
</reference>
<dbReference type="AlphaFoldDB" id="A0A941F3E2"/>
<evidence type="ECO:0000259" key="2">
    <source>
        <dbReference type="PROSITE" id="PS50943"/>
    </source>
</evidence>
<sequence length="65" mass="7469">MLDVIGDNIRQKRKERGYSQEKLAFKAGIDRSYMGYIENGKYNITILKLAQIARALDVSISDLIY</sequence>
<dbReference type="SMART" id="SM00530">
    <property type="entry name" value="HTH_XRE"/>
    <property type="match status" value="1"/>
</dbReference>
<gene>
    <name evidence="3" type="ORF">KDU71_10665</name>
</gene>
<keyword evidence="1" id="KW-0238">DNA-binding</keyword>
<proteinExistence type="predicted"/>
<dbReference type="Proteomes" id="UP000679220">
    <property type="component" value="Unassembled WGS sequence"/>
</dbReference>
<feature type="domain" description="HTH cro/C1-type" evidence="2">
    <location>
        <begin position="9"/>
        <end position="63"/>
    </location>
</feature>
<dbReference type="CDD" id="cd00093">
    <property type="entry name" value="HTH_XRE"/>
    <property type="match status" value="1"/>
</dbReference>
<dbReference type="InterPro" id="IPR050807">
    <property type="entry name" value="TransReg_Diox_bact_type"/>
</dbReference>
<accession>A0A941F3E2</accession>
<dbReference type="GO" id="GO:0003700">
    <property type="term" value="F:DNA-binding transcription factor activity"/>
    <property type="evidence" value="ECO:0007669"/>
    <property type="project" value="TreeGrafter"/>
</dbReference>
<dbReference type="PANTHER" id="PTHR46797:SF1">
    <property type="entry name" value="METHYLPHOSPHONATE SYNTHASE"/>
    <property type="match status" value="1"/>
</dbReference>
<protein>
    <submittedName>
        <fullName evidence="3">Helix-turn-helix transcriptional regulator</fullName>
    </submittedName>
</protein>
<evidence type="ECO:0000313" key="3">
    <source>
        <dbReference type="EMBL" id="MBR8536021.1"/>
    </source>
</evidence>
<dbReference type="GO" id="GO:0005829">
    <property type="term" value="C:cytosol"/>
    <property type="evidence" value="ECO:0007669"/>
    <property type="project" value="TreeGrafter"/>
</dbReference>
<reference evidence="3" key="1">
    <citation type="journal article" date="2018" name="Int. J. Syst. Evol. Microbiol.">
        <title>Carboxylicivirga sediminis sp. nov., isolated from coastal sediment.</title>
        <authorList>
            <person name="Wang F.Q."/>
            <person name="Ren L.H."/>
            <person name="Zou R.J."/>
            <person name="Sun Y.Z."/>
            <person name="Liu X.J."/>
            <person name="Jiang F."/>
            <person name="Liu L.J."/>
        </authorList>
    </citation>
    <scope>NUCLEOTIDE SEQUENCE</scope>
    <source>
        <strain evidence="3">JR1</strain>
    </source>
</reference>
<dbReference type="InterPro" id="IPR010982">
    <property type="entry name" value="Lambda_DNA-bd_dom_sf"/>
</dbReference>
<keyword evidence="4" id="KW-1185">Reference proteome</keyword>
<dbReference type="EMBL" id="JAGTAR010000014">
    <property type="protein sequence ID" value="MBR8536021.1"/>
    <property type="molecule type" value="Genomic_DNA"/>
</dbReference>
<evidence type="ECO:0000256" key="1">
    <source>
        <dbReference type="ARBA" id="ARBA00023125"/>
    </source>
</evidence>
<organism evidence="3 4">
    <name type="scientific">Carboxylicivirga sediminis</name>
    <dbReference type="NCBI Taxonomy" id="2006564"/>
    <lineage>
        <taxon>Bacteria</taxon>
        <taxon>Pseudomonadati</taxon>
        <taxon>Bacteroidota</taxon>
        <taxon>Bacteroidia</taxon>
        <taxon>Marinilabiliales</taxon>
        <taxon>Marinilabiliaceae</taxon>
        <taxon>Carboxylicivirga</taxon>
    </lineage>
</organism>
<dbReference type="GO" id="GO:0003677">
    <property type="term" value="F:DNA binding"/>
    <property type="evidence" value="ECO:0007669"/>
    <property type="project" value="UniProtKB-KW"/>
</dbReference>
<evidence type="ECO:0000313" key="4">
    <source>
        <dbReference type="Proteomes" id="UP000679220"/>
    </source>
</evidence>
<dbReference type="Pfam" id="PF01381">
    <property type="entry name" value="HTH_3"/>
    <property type="match status" value="1"/>
</dbReference>
<dbReference type="InterPro" id="IPR001387">
    <property type="entry name" value="Cro/C1-type_HTH"/>
</dbReference>
<dbReference type="PROSITE" id="PS50943">
    <property type="entry name" value="HTH_CROC1"/>
    <property type="match status" value="1"/>
</dbReference>
<comment type="caution">
    <text evidence="3">The sequence shown here is derived from an EMBL/GenBank/DDBJ whole genome shotgun (WGS) entry which is preliminary data.</text>
</comment>